<protein>
    <submittedName>
        <fullName evidence="2">Uncharacterized protein</fullName>
    </submittedName>
</protein>
<sequence>MPGPGCSSASELPASSHPPPVSRPMGVGVGRAGTSAAA</sequence>
<gene>
    <name evidence="2" type="ORF">AVDCRST_MAG69-598</name>
</gene>
<accession>A0A6J4RVE8</accession>
<evidence type="ECO:0000256" key="1">
    <source>
        <dbReference type="SAM" id="MobiDB-lite"/>
    </source>
</evidence>
<feature type="region of interest" description="Disordered" evidence="1">
    <location>
        <begin position="1"/>
        <end position="38"/>
    </location>
</feature>
<organism evidence="2">
    <name type="scientific">uncultured Solirubrobacteraceae bacterium</name>
    <dbReference type="NCBI Taxonomy" id="1162706"/>
    <lineage>
        <taxon>Bacteria</taxon>
        <taxon>Bacillati</taxon>
        <taxon>Actinomycetota</taxon>
        <taxon>Thermoleophilia</taxon>
        <taxon>Solirubrobacterales</taxon>
        <taxon>Solirubrobacteraceae</taxon>
        <taxon>environmental samples</taxon>
    </lineage>
</organism>
<evidence type="ECO:0000313" key="2">
    <source>
        <dbReference type="EMBL" id="CAA9478205.1"/>
    </source>
</evidence>
<reference evidence="2" key="1">
    <citation type="submission" date="2020-02" db="EMBL/GenBank/DDBJ databases">
        <authorList>
            <person name="Meier V. D."/>
        </authorList>
    </citation>
    <scope>NUCLEOTIDE SEQUENCE</scope>
    <source>
        <strain evidence="2">AVDCRST_MAG69</strain>
    </source>
</reference>
<dbReference type="AlphaFoldDB" id="A0A6J4RVE8"/>
<dbReference type="EMBL" id="CADCVP010000082">
    <property type="protein sequence ID" value="CAA9478205.1"/>
    <property type="molecule type" value="Genomic_DNA"/>
</dbReference>
<name>A0A6J4RVE8_9ACTN</name>
<proteinExistence type="predicted"/>